<comment type="caution">
    <text evidence="4">The sequence shown here is derived from an EMBL/GenBank/DDBJ whole genome shotgun (WGS) entry which is preliminary data.</text>
</comment>
<evidence type="ECO:0000256" key="2">
    <source>
        <dbReference type="SAM" id="Coils"/>
    </source>
</evidence>
<accession>A0ABR2IC05</accession>
<dbReference type="Pfam" id="PF21771">
    <property type="entry name" value="CFAP58_CC"/>
    <property type="match status" value="1"/>
</dbReference>
<name>A0ABR2IC05_9EUKA</name>
<gene>
    <name evidence="4" type="ORF">M9Y10_011966</name>
</gene>
<organism evidence="4 5">
    <name type="scientific">Tritrichomonas musculus</name>
    <dbReference type="NCBI Taxonomy" id="1915356"/>
    <lineage>
        <taxon>Eukaryota</taxon>
        <taxon>Metamonada</taxon>
        <taxon>Parabasalia</taxon>
        <taxon>Tritrichomonadida</taxon>
        <taxon>Tritrichomonadidae</taxon>
        <taxon>Tritrichomonas</taxon>
    </lineage>
</organism>
<proteinExistence type="predicted"/>
<feature type="domain" description="Cilia- and flagella-associated protein 58 central coiled coil" evidence="3">
    <location>
        <begin position="382"/>
        <end position="671"/>
    </location>
</feature>
<evidence type="ECO:0000313" key="5">
    <source>
        <dbReference type="Proteomes" id="UP001470230"/>
    </source>
</evidence>
<feature type="coiled-coil region" evidence="2">
    <location>
        <begin position="680"/>
        <end position="714"/>
    </location>
</feature>
<dbReference type="EMBL" id="JAPFFF010000018">
    <property type="protein sequence ID" value="KAK8860302.1"/>
    <property type="molecule type" value="Genomic_DNA"/>
</dbReference>
<feature type="coiled-coil region" evidence="2">
    <location>
        <begin position="586"/>
        <end position="641"/>
    </location>
</feature>
<protein>
    <recommendedName>
        <fullName evidence="3">Cilia- and flagella-associated protein 58 central coiled coil domain-containing protein</fullName>
    </recommendedName>
</protein>
<dbReference type="InterPro" id="IPR049270">
    <property type="entry name" value="CFAP58_CC"/>
</dbReference>
<evidence type="ECO:0000259" key="3">
    <source>
        <dbReference type="Pfam" id="PF21771"/>
    </source>
</evidence>
<dbReference type="Proteomes" id="UP001470230">
    <property type="component" value="Unassembled WGS sequence"/>
</dbReference>
<reference evidence="4 5" key="1">
    <citation type="submission" date="2024-04" db="EMBL/GenBank/DDBJ databases">
        <title>Tritrichomonas musculus Genome.</title>
        <authorList>
            <person name="Alves-Ferreira E."/>
            <person name="Grigg M."/>
            <person name="Lorenzi H."/>
            <person name="Galac M."/>
        </authorList>
    </citation>
    <scope>NUCLEOTIDE SEQUENCE [LARGE SCALE GENOMIC DNA]</scope>
    <source>
        <strain evidence="4 5">EAF2021</strain>
    </source>
</reference>
<dbReference type="PANTHER" id="PTHR32083:SF0">
    <property type="entry name" value="CILIA AND FLAGELLA-ASSOCIATED PROTEIN 58"/>
    <property type="match status" value="1"/>
</dbReference>
<dbReference type="PANTHER" id="PTHR32083">
    <property type="entry name" value="CILIA AND FLAGELLA-ASSOCIATED PROTEIN 58-RELATED"/>
    <property type="match status" value="1"/>
</dbReference>
<keyword evidence="1 2" id="KW-0175">Coiled coil</keyword>
<evidence type="ECO:0000313" key="4">
    <source>
        <dbReference type="EMBL" id="KAK8860302.1"/>
    </source>
</evidence>
<sequence>MSSSQSDHSQAISDAQQQLSEFSQTTFTDLQHDFHELNHEIPKDSPLEQFRHEYAKLFGILQKSMTNQARYIEKCRVLESEIVGNKAKVRTVTKLSEEDARSISNLNDERNRKQSILAENQAIFQVTLEENNNVSSQITALENELEQCVANEKGQKDLLKQLKNRRTELTHEYEELGNQIPQLQDTNNTASEKLQQKDAEIAESLQDLKRIDDMLEAKQREGQQEQQRLIDLEHDREVTRARLKDTVQKVKERTNDLNQQQDATRQIEKRLREQKWRFEGAKSEKQEVEERVTKAQKDLVTLNQSIAIVEKGISDARKEIDERNALVEKLKKQNEMQENARSQIIQKQNSVQEAYESIRKECDTIRNTIDATELEIEQLRREGEYLRKQIDATARDQNSKIKKKETEKQKQTAAETLLELYKNQSHNIDCEIAIVKEHVQQKQQQIFAVETDREKYSEELSSATSQFLHAQDILKDIDNKVTVKNKEIADADRRVRQQQSLYEQVRGEREIASKKVKEVQAEIDQLKHGFERMKFSIEQHKEDIRRKDKERIKDRRDLDMVNLEDARLREKLTEVQIDGNTAQRAIIAHEGELSKLDQTIKDAEAQLKMDEQKLAEVKKERDQMSNQNVAREKELKAINEKLNVIRNQCKRGEHDYDAKETEISIIRSQLARDQEKLNELSKIDVQMKEKREMIHNMQKELMTLKAERAAMEDELKIPINIHRWTLLESNDPQRFEKLKRYQELQADLVARTKEVSDLQDLIKEKENEYQELCAQLRRKPGIEVEQRVAEYRGKAKSEKFSLDQINSQLEMYRDAVKEYRKELSDVQQELTSERNKWIRQKKKDIKQRQMLQEVMGQQQAELSRLGVHIDLSEM</sequence>
<feature type="coiled-coil region" evidence="2">
    <location>
        <begin position="488"/>
        <end position="529"/>
    </location>
</feature>
<feature type="coiled-coil region" evidence="2">
    <location>
        <begin position="741"/>
        <end position="775"/>
    </location>
</feature>
<keyword evidence="5" id="KW-1185">Reference proteome</keyword>
<feature type="coiled-coil region" evidence="2">
    <location>
        <begin position="131"/>
        <end position="459"/>
    </location>
</feature>
<feature type="coiled-coil region" evidence="2">
    <location>
        <begin position="802"/>
        <end position="836"/>
    </location>
</feature>
<evidence type="ECO:0000256" key="1">
    <source>
        <dbReference type="ARBA" id="ARBA00023054"/>
    </source>
</evidence>